<dbReference type="CDD" id="cd04663">
    <property type="entry name" value="NUDIX_Hydrolase"/>
    <property type="match status" value="1"/>
</dbReference>
<dbReference type="InterPro" id="IPR000086">
    <property type="entry name" value="NUDIX_hydrolase_dom"/>
</dbReference>
<dbReference type="GO" id="GO:0016787">
    <property type="term" value="F:hydrolase activity"/>
    <property type="evidence" value="ECO:0007669"/>
    <property type="project" value="UniProtKB-KW"/>
</dbReference>
<accession>A0A830GC97</accession>
<comment type="caution">
    <text evidence="4">The sequence shown here is derived from an EMBL/GenBank/DDBJ whole genome shotgun (WGS) entry which is preliminary data.</text>
</comment>
<feature type="domain" description="Nudix hydrolase" evidence="3">
    <location>
        <begin position="5"/>
        <end position="144"/>
    </location>
</feature>
<dbReference type="Gene3D" id="3.90.79.10">
    <property type="entry name" value="Nucleoside Triphosphate Pyrophosphohydrolase"/>
    <property type="match status" value="1"/>
</dbReference>
<feature type="compositionally biased region" description="Basic and acidic residues" evidence="2">
    <location>
        <begin position="153"/>
        <end position="164"/>
    </location>
</feature>
<evidence type="ECO:0000313" key="4">
    <source>
        <dbReference type="EMBL" id="GGN18347.1"/>
    </source>
</evidence>
<dbReference type="InterPro" id="IPR015797">
    <property type="entry name" value="NUDIX_hydrolase-like_dom_sf"/>
</dbReference>
<evidence type="ECO:0000313" key="5">
    <source>
        <dbReference type="Proteomes" id="UP000608850"/>
    </source>
</evidence>
<dbReference type="InterPro" id="IPR020084">
    <property type="entry name" value="NUDIX_hydrolase_CS"/>
</dbReference>
<dbReference type="AlphaFoldDB" id="A0A830GC97"/>
<name>A0A830GC97_9EURY</name>
<dbReference type="PROSITE" id="PS00893">
    <property type="entry name" value="NUDIX_BOX"/>
    <property type="match status" value="1"/>
</dbReference>
<sequence length="164" mass="17878">MSDAPRRIEEKAYAYVTRAGGTELLVFDPPTGEGPQVPKGGIERDEDPADAVLRELSEETGLADATLRDRVATDEWPHPTKPKAYRRHFYHVRADSAPDRWTHEVTGGGEDDGLVYACRWVDVGTAAARLVRDQGAHLDDIVADGLDTGADDTGVRNADRTPPS</sequence>
<dbReference type="OrthoDB" id="40462at2157"/>
<organism evidence="4 5">
    <name type="scientific">Halarchaeum nitratireducens</name>
    <dbReference type="NCBI Taxonomy" id="489913"/>
    <lineage>
        <taxon>Archaea</taxon>
        <taxon>Methanobacteriati</taxon>
        <taxon>Methanobacteriota</taxon>
        <taxon>Stenosarchaea group</taxon>
        <taxon>Halobacteria</taxon>
        <taxon>Halobacteriales</taxon>
        <taxon>Halobacteriaceae</taxon>
    </lineage>
</organism>
<evidence type="ECO:0000259" key="3">
    <source>
        <dbReference type="PROSITE" id="PS51462"/>
    </source>
</evidence>
<dbReference type="SUPFAM" id="SSF55811">
    <property type="entry name" value="Nudix"/>
    <property type="match status" value="1"/>
</dbReference>
<keyword evidence="1" id="KW-0378">Hydrolase</keyword>
<gene>
    <name evidence="4" type="ORF">GCM10009021_19100</name>
</gene>
<dbReference type="Proteomes" id="UP000608850">
    <property type="component" value="Unassembled WGS sequence"/>
</dbReference>
<evidence type="ECO:0000256" key="2">
    <source>
        <dbReference type="SAM" id="MobiDB-lite"/>
    </source>
</evidence>
<protein>
    <recommendedName>
        <fullName evidence="3">Nudix hydrolase domain-containing protein</fullName>
    </recommendedName>
</protein>
<dbReference type="RefSeq" id="WP_188878624.1">
    <property type="nucleotide sequence ID" value="NZ_BMOQ01000005.1"/>
</dbReference>
<dbReference type="Pfam" id="PF00293">
    <property type="entry name" value="NUDIX"/>
    <property type="match status" value="1"/>
</dbReference>
<dbReference type="PROSITE" id="PS51462">
    <property type="entry name" value="NUDIX"/>
    <property type="match status" value="1"/>
</dbReference>
<evidence type="ECO:0000256" key="1">
    <source>
        <dbReference type="ARBA" id="ARBA00022801"/>
    </source>
</evidence>
<feature type="region of interest" description="Disordered" evidence="2">
    <location>
        <begin position="145"/>
        <end position="164"/>
    </location>
</feature>
<dbReference type="EMBL" id="BMOQ01000005">
    <property type="protein sequence ID" value="GGN18347.1"/>
    <property type="molecule type" value="Genomic_DNA"/>
</dbReference>
<keyword evidence="5" id="KW-1185">Reference proteome</keyword>
<reference evidence="4 5" key="1">
    <citation type="journal article" date="2019" name="Int. J. Syst. Evol. Microbiol.">
        <title>The Global Catalogue of Microorganisms (GCM) 10K type strain sequencing project: providing services to taxonomists for standard genome sequencing and annotation.</title>
        <authorList>
            <consortium name="The Broad Institute Genomics Platform"/>
            <consortium name="The Broad Institute Genome Sequencing Center for Infectious Disease"/>
            <person name="Wu L."/>
            <person name="Ma J."/>
        </authorList>
    </citation>
    <scope>NUCLEOTIDE SEQUENCE [LARGE SCALE GENOMIC DNA]</scope>
    <source>
        <strain evidence="4 5">JCM 16331</strain>
    </source>
</reference>
<feature type="region of interest" description="Disordered" evidence="2">
    <location>
        <begin position="24"/>
        <end position="44"/>
    </location>
</feature>
<proteinExistence type="predicted"/>